<organism evidence="3 4">
    <name type="scientific">Geofilum rubicundum JCM 15548</name>
    <dbReference type="NCBI Taxonomy" id="1236989"/>
    <lineage>
        <taxon>Bacteria</taxon>
        <taxon>Pseudomonadati</taxon>
        <taxon>Bacteroidota</taxon>
        <taxon>Bacteroidia</taxon>
        <taxon>Marinilabiliales</taxon>
        <taxon>Marinilabiliaceae</taxon>
        <taxon>Geofilum</taxon>
    </lineage>
</organism>
<keyword evidence="1" id="KW-0378">Hydrolase</keyword>
<protein>
    <recommendedName>
        <fullName evidence="2">Beta-lactamase-related domain-containing protein</fullName>
    </recommendedName>
</protein>
<feature type="domain" description="Beta-lactamase-related" evidence="2">
    <location>
        <begin position="498"/>
        <end position="605"/>
    </location>
</feature>
<evidence type="ECO:0000256" key="1">
    <source>
        <dbReference type="ARBA" id="ARBA00022801"/>
    </source>
</evidence>
<dbReference type="AlphaFoldDB" id="A0A0E9LT84"/>
<comment type="caution">
    <text evidence="3">The sequence shown here is derived from an EMBL/GenBank/DDBJ whole genome shotgun (WGS) entry which is preliminary data.</text>
</comment>
<dbReference type="RefSeq" id="WP_162198168.1">
    <property type="nucleotide sequence ID" value="NZ_BAZW01000004.1"/>
</dbReference>
<dbReference type="InterPro" id="IPR050789">
    <property type="entry name" value="Diverse_Enzym_Activities"/>
</dbReference>
<dbReference type="Pfam" id="PF00144">
    <property type="entry name" value="Beta-lactamase"/>
    <property type="match status" value="1"/>
</dbReference>
<proteinExistence type="predicted"/>
<dbReference type="SUPFAM" id="SSF56601">
    <property type="entry name" value="beta-lactamase/transpeptidase-like"/>
    <property type="match status" value="1"/>
</dbReference>
<evidence type="ECO:0000313" key="3">
    <source>
        <dbReference type="EMBL" id="GAO28807.1"/>
    </source>
</evidence>
<dbReference type="Proteomes" id="UP000032900">
    <property type="component" value="Unassembled WGS sequence"/>
</dbReference>
<name>A0A0E9LT84_9BACT</name>
<dbReference type="PANTHER" id="PTHR43283">
    <property type="entry name" value="BETA-LACTAMASE-RELATED"/>
    <property type="match status" value="1"/>
</dbReference>
<gene>
    <name evidence="3" type="ORF">JCM15548_1938</name>
</gene>
<dbReference type="InterPro" id="IPR001466">
    <property type="entry name" value="Beta-lactam-related"/>
</dbReference>
<dbReference type="InterPro" id="IPR012338">
    <property type="entry name" value="Beta-lactam/transpept-like"/>
</dbReference>
<dbReference type="GO" id="GO:0016787">
    <property type="term" value="F:hydrolase activity"/>
    <property type="evidence" value="ECO:0007669"/>
    <property type="project" value="UniProtKB-KW"/>
</dbReference>
<accession>A0A0E9LT84</accession>
<reference evidence="3 4" key="1">
    <citation type="journal article" date="2015" name="Microbes Environ.">
        <title>Distribution and evolution of nitrogen fixation genes in the phylum bacteroidetes.</title>
        <authorList>
            <person name="Inoue J."/>
            <person name="Oshima K."/>
            <person name="Suda W."/>
            <person name="Sakamoto M."/>
            <person name="Iino T."/>
            <person name="Noda S."/>
            <person name="Hongoh Y."/>
            <person name="Hattori M."/>
            <person name="Ohkuma M."/>
        </authorList>
    </citation>
    <scope>NUCLEOTIDE SEQUENCE [LARGE SCALE GENOMIC DNA]</scope>
    <source>
        <strain evidence="3">JCM 15548</strain>
    </source>
</reference>
<dbReference type="Gene3D" id="3.40.710.10">
    <property type="entry name" value="DD-peptidase/beta-lactamase superfamily"/>
    <property type="match status" value="1"/>
</dbReference>
<dbReference type="EMBL" id="BAZW01000004">
    <property type="protein sequence ID" value="GAO28807.1"/>
    <property type="molecule type" value="Genomic_DNA"/>
</dbReference>
<dbReference type="STRING" id="1236989.JCM15548_1938"/>
<keyword evidence="4" id="KW-1185">Reference proteome</keyword>
<sequence>MKFLLISILLYFYHFIIVANGIVFNGQLSQDATQWADSVYLTLDLELRVAQVLMVRLSNENTIKQLGKDIPPPGFLIGEPSLLKKQVALSDFPLTTFHVVDIRSGFEWERMPLPFPDEKTFSLLEPVHQQNMVEWLVSQYKEESNTLFFNSSDYRHFWMPEASRKSKSVSAGYSVWLPALRPSRLSDQSLLIHAHNIPGQINRLLPSRLPRINVQTDAGQKGALVSVTTEERLPVTSASIEQIFSEGALLVTDNYSKDYERLVNAFKDRWLEEEMLEKACKSVLAFKYIAASRSLKQWEVKSDKEEKLQFRAAYENSISVFQPANKKLLPLSHLDLNVGYYNLGAIHVNSFKRWADNYIEPPVGDLPPEEYDLIFLMADPSFHWGMPFQEGLQILRDRYPNAGIVFIWAGNPAQLPFKTWPGEMDAMVAVPANIPFCWETMAQVVFNGIGTSIRPLEQVFGNYLSVYQKSFSASRLKYGIPEEVGLNVDTLYLIGDVMAEAIKQEATPGAQLLIARKGVVVVNQSYGWHTYKKDRFVVNSDVYDLASVTKIAATLPLALKTYDEAKWRLGDRLGAYLPEADTTDKRDVSIRDLLLHESGLPSFIPFYMETIDKSKLQGNMYSRRKSAPILFASMSDYI</sequence>
<dbReference type="PANTHER" id="PTHR43283:SF11">
    <property type="entry name" value="BETA-LACTAMASE-RELATED DOMAIN-CONTAINING PROTEIN"/>
    <property type="match status" value="1"/>
</dbReference>
<evidence type="ECO:0000259" key="2">
    <source>
        <dbReference type="Pfam" id="PF00144"/>
    </source>
</evidence>
<evidence type="ECO:0000313" key="4">
    <source>
        <dbReference type="Proteomes" id="UP000032900"/>
    </source>
</evidence>